<dbReference type="Pfam" id="PF03328">
    <property type="entry name" value="HpcH_HpaI"/>
    <property type="match status" value="1"/>
</dbReference>
<accession>A0A6N8KZJ6</accession>
<dbReference type="GO" id="GO:0016832">
    <property type="term" value="F:aldehyde-lyase activity"/>
    <property type="evidence" value="ECO:0007669"/>
    <property type="project" value="TreeGrafter"/>
</dbReference>
<gene>
    <name evidence="5" type="ORF">GQF63_12845</name>
</gene>
<dbReference type="InterPro" id="IPR050251">
    <property type="entry name" value="HpcH-HpaI_aldolase"/>
</dbReference>
<keyword evidence="3" id="KW-0456">Lyase</keyword>
<name>A0A6N8KZJ6_9SPHI</name>
<dbReference type="RefSeq" id="WP_160369637.1">
    <property type="nucleotide sequence ID" value="NZ_WSQA01000009.1"/>
</dbReference>
<organism evidence="5 6">
    <name type="scientific">Sphingobacterium humi</name>
    <dbReference type="NCBI Taxonomy" id="1796905"/>
    <lineage>
        <taxon>Bacteria</taxon>
        <taxon>Pseudomonadati</taxon>
        <taxon>Bacteroidota</taxon>
        <taxon>Sphingobacteriia</taxon>
        <taxon>Sphingobacteriales</taxon>
        <taxon>Sphingobacteriaceae</taxon>
        <taxon>Sphingobacterium</taxon>
    </lineage>
</organism>
<reference evidence="5 6" key="1">
    <citation type="submission" date="2019-12" db="EMBL/GenBank/DDBJ databases">
        <authorList>
            <person name="Dong K."/>
        </authorList>
    </citation>
    <scope>NUCLEOTIDE SEQUENCE [LARGE SCALE GENOMIC DNA]</scope>
    <source>
        <strain evidence="5 6">JCM 31225</strain>
    </source>
</reference>
<dbReference type="SUPFAM" id="SSF51621">
    <property type="entry name" value="Phosphoenolpyruvate/pyruvate domain"/>
    <property type="match status" value="1"/>
</dbReference>
<dbReference type="GO" id="GO:0046872">
    <property type="term" value="F:metal ion binding"/>
    <property type="evidence" value="ECO:0007669"/>
    <property type="project" value="UniProtKB-KW"/>
</dbReference>
<dbReference type="Proteomes" id="UP000435036">
    <property type="component" value="Unassembled WGS sequence"/>
</dbReference>
<dbReference type="GO" id="GO:0005737">
    <property type="term" value="C:cytoplasm"/>
    <property type="evidence" value="ECO:0007669"/>
    <property type="project" value="TreeGrafter"/>
</dbReference>
<protein>
    <submittedName>
        <fullName evidence="5">Aldolase</fullName>
    </submittedName>
</protein>
<dbReference type="OrthoDB" id="86160at2"/>
<sequence>MRRSKVLEKLRKGEKPSCFKVNLKDAQVTEIAAKCGFDCIWVDQEHIGQDWSVLSAHVWASKSQDVDLMVRVPRGGYSEYIRALELDATGILVPHIMSLQDAKDVVHMTRFHPIGRRPIDGGNADGGYTLEDFNQYITEANEQRFVVLQIEDPEPLAELEEIAQLEGYDMLFFGPGDFSQGIGTPGDFSNPLLIETRKRIAEVANKYGKYAATVGTVDNLQELYAMGYHFVSIGADVIALKNYCQTITAAFGDSEKEQTKSYLEK</sequence>
<dbReference type="InterPro" id="IPR015813">
    <property type="entry name" value="Pyrv/PenolPyrv_kinase-like_dom"/>
</dbReference>
<keyword evidence="2" id="KW-0479">Metal-binding</keyword>
<dbReference type="PANTHER" id="PTHR30502:SF0">
    <property type="entry name" value="PHOSPHOENOLPYRUVATE CARBOXYLASE FAMILY PROTEIN"/>
    <property type="match status" value="1"/>
</dbReference>
<evidence type="ECO:0000256" key="3">
    <source>
        <dbReference type="ARBA" id="ARBA00023239"/>
    </source>
</evidence>
<dbReference type="InterPro" id="IPR040442">
    <property type="entry name" value="Pyrv_kinase-like_dom_sf"/>
</dbReference>
<evidence type="ECO:0000313" key="5">
    <source>
        <dbReference type="EMBL" id="MVZ62915.1"/>
    </source>
</evidence>
<evidence type="ECO:0000256" key="2">
    <source>
        <dbReference type="ARBA" id="ARBA00022723"/>
    </source>
</evidence>
<dbReference type="PANTHER" id="PTHR30502">
    <property type="entry name" value="2-KETO-3-DEOXY-L-RHAMNONATE ALDOLASE"/>
    <property type="match status" value="1"/>
</dbReference>
<evidence type="ECO:0000313" key="6">
    <source>
        <dbReference type="Proteomes" id="UP000435036"/>
    </source>
</evidence>
<dbReference type="Gene3D" id="3.20.20.60">
    <property type="entry name" value="Phosphoenolpyruvate-binding domains"/>
    <property type="match status" value="1"/>
</dbReference>
<keyword evidence="6" id="KW-1185">Reference proteome</keyword>
<evidence type="ECO:0000256" key="1">
    <source>
        <dbReference type="ARBA" id="ARBA00005568"/>
    </source>
</evidence>
<feature type="domain" description="HpcH/HpaI aldolase/citrate lyase" evidence="4">
    <location>
        <begin position="21"/>
        <end position="239"/>
    </location>
</feature>
<proteinExistence type="inferred from homology"/>
<evidence type="ECO:0000259" key="4">
    <source>
        <dbReference type="Pfam" id="PF03328"/>
    </source>
</evidence>
<comment type="caution">
    <text evidence="5">The sequence shown here is derived from an EMBL/GenBank/DDBJ whole genome shotgun (WGS) entry which is preliminary data.</text>
</comment>
<dbReference type="EMBL" id="WSQA01000009">
    <property type="protein sequence ID" value="MVZ62915.1"/>
    <property type="molecule type" value="Genomic_DNA"/>
</dbReference>
<dbReference type="InterPro" id="IPR005000">
    <property type="entry name" value="Aldolase/citrate-lyase_domain"/>
</dbReference>
<dbReference type="AlphaFoldDB" id="A0A6N8KZJ6"/>
<comment type="similarity">
    <text evidence="1">Belongs to the HpcH/HpaI aldolase family.</text>
</comment>